<reference evidence="1" key="2">
    <citation type="submission" date="2021-03" db="UniProtKB">
        <authorList>
            <consortium name="EnsemblPlants"/>
        </authorList>
    </citation>
    <scope>IDENTIFICATION</scope>
</reference>
<reference evidence="1" key="1">
    <citation type="submission" date="2018-11" db="EMBL/GenBank/DDBJ databases">
        <authorList>
            <person name="Grassa J C."/>
        </authorList>
    </citation>
    <scope>NUCLEOTIDE SEQUENCE [LARGE SCALE GENOMIC DNA]</scope>
</reference>
<evidence type="ECO:0000313" key="2">
    <source>
        <dbReference type="Proteomes" id="UP000596661"/>
    </source>
</evidence>
<name>A0A803R356_CANSA</name>
<accession>A0A803R356</accession>
<dbReference type="Gramene" id="novel_model_4526_5bd9a17a">
    <property type="protein sequence ID" value="cds.novel_model_4526_5bd9a17a"/>
    <property type="gene ID" value="novel_gene_2371_5bd9a17a"/>
</dbReference>
<dbReference type="EMBL" id="UZAU01000556">
    <property type="status" value="NOT_ANNOTATED_CDS"/>
    <property type="molecule type" value="Genomic_DNA"/>
</dbReference>
<keyword evidence="2" id="KW-1185">Reference proteome</keyword>
<protein>
    <submittedName>
        <fullName evidence="1">Uncharacterized protein</fullName>
    </submittedName>
</protein>
<dbReference type="Proteomes" id="UP000596661">
    <property type="component" value="Chromosome 6"/>
</dbReference>
<dbReference type="AlphaFoldDB" id="A0A803R356"/>
<evidence type="ECO:0000313" key="1">
    <source>
        <dbReference type="EnsemblPlants" id="cds.novel_model_4526_5bd9a17a"/>
    </source>
</evidence>
<organism evidence="1 2">
    <name type="scientific">Cannabis sativa</name>
    <name type="common">Hemp</name>
    <name type="synonym">Marijuana</name>
    <dbReference type="NCBI Taxonomy" id="3483"/>
    <lineage>
        <taxon>Eukaryota</taxon>
        <taxon>Viridiplantae</taxon>
        <taxon>Streptophyta</taxon>
        <taxon>Embryophyta</taxon>
        <taxon>Tracheophyta</taxon>
        <taxon>Spermatophyta</taxon>
        <taxon>Magnoliopsida</taxon>
        <taxon>eudicotyledons</taxon>
        <taxon>Gunneridae</taxon>
        <taxon>Pentapetalae</taxon>
        <taxon>rosids</taxon>
        <taxon>fabids</taxon>
        <taxon>Rosales</taxon>
        <taxon>Cannabaceae</taxon>
        <taxon>Cannabis</taxon>
    </lineage>
</organism>
<dbReference type="EnsemblPlants" id="novel_model_4526_5bd9a17a">
    <property type="protein sequence ID" value="cds.novel_model_4526_5bd9a17a"/>
    <property type="gene ID" value="novel_gene_2371_5bd9a17a"/>
</dbReference>
<proteinExistence type="predicted"/>
<sequence>MAPTAAMLILSNTYRSSNTSCQASTQANATFSGLKISVLKWVSEHNPISKPKSDEKGWESFIDNQDHNNHEATIKNRFKEALDITTCL</sequence>